<feature type="domain" description="Beta-lactamase-related" evidence="2">
    <location>
        <begin position="108"/>
        <end position="423"/>
    </location>
</feature>
<dbReference type="Proteomes" id="UP000011715">
    <property type="component" value="Unassembled WGS sequence"/>
</dbReference>
<accession>A0A0C4DN37</accession>
<reference evidence="4" key="2">
    <citation type="submission" date="2010-05" db="EMBL/GenBank/DDBJ databases">
        <title>The Genome Sequence of Magnaporthe poae strain ATCC 64411.</title>
        <authorList>
            <consortium name="The Broad Institute Genome Sequencing Platform"/>
            <consortium name="Broad Institute Genome Sequencing Center for Infectious Disease"/>
            <person name="Ma L.-J."/>
            <person name="Dead R."/>
            <person name="Young S."/>
            <person name="Zeng Q."/>
            <person name="Koehrsen M."/>
            <person name="Alvarado L."/>
            <person name="Berlin A."/>
            <person name="Chapman S.B."/>
            <person name="Chen Z."/>
            <person name="Freedman E."/>
            <person name="Gellesch M."/>
            <person name="Goldberg J."/>
            <person name="Griggs A."/>
            <person name="Gujja S."/>
            <person name="Heilman E.R."/>
            <person name="Heiman D."/>
            <person name="Hepburn T."/>
            <person name="Howarth C."/>
            <person name="Jen D."/>
            <person name="Larson L."/>
            <person name="Mehta T."/>
            <person name="Neiman D."/>
            <person name="Pearson M."/>
            <person name="Roberts A."/>
            <person name="Saif S."/>
            <person name="Shea T."/>
            <person name="Shenoy N."/>
            <person name="Sisk P."/>
            <person name="Stolte C."/>
            <person name="Sykes S."/>
            <person name="Walk T."/>
            <person name="White J."/>
            <person name="Yandava C."/>
            <person name="Haas B."/>
            <person name="Nusbaum C."/>
            <person name="Birren B."/>
        </authorList>
    </citation>
    <scope>NUCLEOTIDE SEQUENCE</scope>
    <source>
        <strain evidence="4">ATCC 64411</strain>
    </source>
</reference>
<dbReference type="PANTHER" id="PTHR22935">
    <property type="entry name" value="PENICILLIN-BINDING PROTEIN"/>
    <property type="match status" value="1"/>
</dbReference>
<dbReference type="eggNOG" id="ENOG502SIYF">
    <property type="taxonomic scope" value="Eukaryota"/>
</dbReference>
<reference evidence="5" key="5">
    <citation type="submission" date="2015-06" db="UniProtKB">
        <authorList>
            <consortium name="EnsemblFungi"/>
        </authorList>
    </citation>
    <scope>IDENTIFICATION</scope>
    <source>
        <strain evidence="5">ATCC 64411</strain>
    </source>
</reference>
<organism evidence="5 6">
    <name type="scientific">Magnaporthiopsis poae (strain ATCC 64411 / 73-15)</name>
    <name type="common">Kentucky bluegrass fungus</name>
    <name type="synonym">Magnaporthe poae</name>
    <dbReference type="NCBI Taxonomy" id="644358"/>
    <lineage>
        <taxon>Eukaryota</taxon>
        <taxon>Fungi</taxon>
        <taxon>Dikarya</taxon>
        <taxon>Ascomycota</taxon>
        <taxon>Pezizomycotina</taxon>
        <taxon>Sordariomycetes</taxon>
        <taxon>Sordariomycetidae</taxon>
        <taxon>Magnaporthales</taxon>
        <taxon>Magnaporthaceae</taxon>
        <taxon>Magnaporthiopsis</taxon>
    </lineage>
</organism>
<evidence type="ECO:0000259" key="3">
    <source>
        <dbReference type="Pfam" id="PF26335"/>
    </source>
</evidence>
<dbReference type="OrthoDB" id="10250282at2759"/>
<dbReference type="EnsemblFungi" id="MAPG_01211T0">
    <property type="protein sequence ID" value="MAPG_01211T0"/>
    <property type="gene ID" value="MAPG_01211"/>
</dbReference>
<dbReference type="PANTHER" id="PTHR22935:SF97">
    <property type="entry name" value="BETA-LACTAMASE-RELATED DOMAIN-CONTAINING PROTEIN"/>
    <property type="match status" value="1"/>
</dbReference>
<dbReference type="InterPro" id="IPR001466">
    <property type="entry name" value="Beta-lactam-related"/>
</dbReference>
<dbReference type="AlphaFoldDB" id="A0A0C4DN37"/>
<dbReference type="InterPro" id="IPR051478">
    <property type="entry name" value="Beta-lactamase-like_AB/R"/>
</dbReference>
<evidence type="ECO:0000259" key="2">
    <source>
        <dbReference type="Pfam" id="PF00144"/>
    </source>
</evidence>
<protein>
    <submittedName>
        <fullName evidence="4">Beta-lactamase</fullName>
    </submittedName>
</protein>
<feature type="domain" description="Beta-lactamase-like ARB-00930-like C-terminal" evidence="3">
    <location>
        <begin position="449"/>
        <end position="598"/>
    </location>
</feature>
<dbReference type="SUPFAM" id="SSF56601">
    <property type="entry name" value="beta-lactamase/transpeptidase-like"/>
    <property type="match status" value="1"/>
</dbReference>
<reference evidence="4" key="3">
    <citation type="submission" date="2011-03" db="EMBL/GenBank/DDBJ databases">
        <title>Annotation of Magnaporthe poae ATCC 64411.</title>
        <authorList>
            <person name="Ma L.-J."/>
            <person name="Dead R."/>
            <person name="Young S.K."/>
            <person name="Zeng Q."/>
            <person name="Gargeya S."/>
            <person name="Fitzgerald M."/>
            <person name="Haas B."/>
            <person name="Abouelleil A."/>
            <person name="Alvarado L."/>
            <person name="Arachchi H.M."/>
            <person name="Berlin A."/>
            <person name="Brown A."/>
            <person name="Chapman S.B."/>
            <person name="Chen Z."/>
            <person name="Dunbar C."/>
            <person name="Freedman E."/>
            <person name="Gearin G."/>
            <person name="Gellesch M."/>
            <person name="Goldberg J."/>
            <person name="Griggs A."/>
            <person name="Gujja S."/>
            <person name="Heiman D."/>
            <person name="Howarth C."/>
            <person name="Larson L."/>
            <person name="Lui A."/>
            <person name="MacDonald P.J.P."/>
            <person name="Mehta T."/>
            <person name="Montmayeur A."/>
            <person name="Murphy C."/>
            <person name="Neiman D."/>
            <person name="Pearson M."/>
            <person name="Priest M."/>
            <person name="Roberts A."/>
            <person name="Saif S."/>
            <person name="Shea T."/>
            <person name="Shenoy N."/>
            <person name="Sisk P."/>
            <person name="Stolte C."/>
            <person name="Sykes S."/>
            <person name="Yandava C."/>
            <person name="Wortman J."/>
            <person name="Nusbaum C."/>
            <person name="Birren B."/>
        </authorList>
    </citation>
    <scope>NUCLEOTIDE SEQUENCE</scope>
    <source>
        <strain evidence="4">ATCC 64411</strain>
    </source>
</reference>
<keyword evidence="1" id="KW-0732">Signal</keyword>
<keyword evidence="6" id="KW-1185">Reference proteome</keyword>
<proteinExistence type="predicted"/>
<reference evidence="6" key="1">
    <citation type="submission" date="2010-05" db="EMBL/GenBank/DDBJ databases">
        <title>The genome sequence of Magnaporthe poae strain ATCC 64411.</title>
        <authorList>
            <person name="Ma L.-J."/>
            <person name="Dead R."/>
            <person name="Young S."/>
            <person name="Zeng Q."/>
            <person name="Koehrsen M."/>
            <person name="Alvarado L."/>
            <person name="Berlin A."/>
            <person name="Chapman S.B."/>
            <person name="Chen Z."/>
            <person name="Freedman E."/>
            <person name="Gellesch M."/>
            <person name="Goldberg J."/>
            <person name="Griggs A."/>
            <person name="Gujja S."/>
            <person name="Heilman E.R."/>
            <person name="Heiman D."/>
            <person name="Hepburn T."/>
            <person name="Howarth C."/>
            <person name="Jen D."/>
            <person name="Larson L."/>
            <person name="Mehta T."/>
            <person name="Neiman D."/>
            <person name="Pearson M."/>
            <person name="Roberts A."/>
            <person name="Saif S."/>
            <person name="Shea T."/>
            <person name="Shenoy N."/>
            <person name="Sisk P."/>
            <person name="Stolte C."/>
            <person name="Sykes S."/>
            <person name="Walk T."/>
            <person name="White J."/>
            <person name="Yandava C."/>
            <person name="Haas B."/>
            <person name="Nusbaum C."/>
            <person name="Birren B."/>
        </authorList>
    </citation>
    <scope>NUCLEOTIDE SEQUENCE [LARGE SCALE GENOMIC DNA]</scope>
    <source>
        <strain evidence="6">ATCC 64411 / 73-15</strain>
    </source>
</reference>
<dbReference type="STRING" id="644358.A0A0C4DN37"/>
<dbReference type="OMA" id="SNGTDMQ"/>
<dbReference type="InterPro" id="IPR058664">
    <property type="entry name" value="ARB_00930-like_C"/>
</dbReference>
<dbReference type="VEuPathDB" id="FungiDB:MAPG_01211"/>
<evidence type="ECO:0000256" key="1">
    <source>
        <dbReference type="SAM" id="SignalP"/>
    </source>
</evidence>
<feature type="chain" id="PRO_5009385136" evidence="1">
    <location>
        <begin position="27"/>
        <end position="599"/>
    </location>
</feature>
<sequence>MVWSTAKATLLVCAPLACLLLGLVSGAPLNCPIHGPAYPKPRRLAEWPIMQAAFRTLNDKFSEQAAGSEGTITSFSVELWAADDPDGRASFSFHHTARNLANMNSTGVKKVDGDTVYRIGSLTKVYTVFTWLVAVGDRHWRQPIVDLVPELAEIAASHGHRVEMDPIMTVNWKEITVGDLAGQLAGLVHGYAGLGEVTQQFDNKTRAALGFPPISPEDIPPCGTYTLCNRKQFFEGMRKLPPQYGPSAATVYSDLSFQILAYALEGLTGRSYKDVLQNSVLQPLGLNRTYLFKPDDDSVGIIPANASNAGSTSWPLSIGDSAPTGNMYSSPSDLSRTGRAILSSKLMTRATTSRWLKPASMTSELIAAVGYPWGVRRIDMSRSPNYKRVTDAYNKAGRIGSYAALLAMLPDFDAGFSVMLAGNSLIGNPTFSWADTMGEVLVPALEQTAREQAQATYGGRYTAVGGGVNSSLEIRTSPDRLGLGVYGWISNGTDMQTVSFMVLNGFTRPTNPSIRLFPSGLESPRPGGGRKVGFRALFEDLTGQATNLMFSTDCGTWVTTTSVVVGQIPLDQFAFNLDANGKVESVEPMALRIALAKET</sequence>
<feature type="signal peptide" evidence="1">
    <location>
        <begin position="1"/>
        <end position="26"/>
    </location>
</feature>
<gene>
    <name evidence="4" type="ORF">MAPG_01211</name>
</gene>
<dbReference type="EMBL" id="GL876966">
    <property type="protein sequence ID" value="KLU82134.1"/>
    <property type="molecule type" value="Genomic_DNA"/>
</dbReference>
<dbReference type="Pfam" id="PF00144">
    <property type="entry name" value="Beta-lactamase"/>
    <property type="match status" value="1"/>
</dbReference>
<dbReference type="Pfam" id="PF26335">
    <property type="entry name" value="ARB_00930_C"/>
    <property type="match status" value="1"/>
</dbReference>
<name>A0A0C4DN37_MAGP6</name>
<evidence type="ECO:0000313" key="4">
    <source>
        <dbReference type="EMBL" id="KLU82134.1"/>
    </source>
</evidence>
<reference evidence="5" key="4">
    <citation type="journal article" date="2015" name="G3 (Bethesda)">
        <title>Genome sequences of three phytopathogenic species of the Magnaporthaceae family of fungi.</title>
        <authorList>
            <person name="Okagaki L.H."/>
            <person name="Nunes C.C."/>
            <person name="Sailsbery J."/>
            <person name="Clay B."/>
            <person name="Brown D."/>
            <person name="John T."/>
            <person name="Oh Y."/>
            <person name="Young N."/>
            <person name="Fitzgerald M."/>
            <person name="Haas B.J."/>
            <person name="Zeng Q."/>
            <person name="Young S."/>
            <person name="Adiconis X."/>
            <person name="Fan L."/>
            <person name="Levin J.Z."/>
            <person name="Mitchell T.K."/>
            <person name="Okubara P.A."/>
            <person name="Farman M.L."/>
            <person name="Kohn L.M."/>
            <person name="Birren B."/>
            <person name="Ma L.-J."/>
            <person name="Dean R.A."/>
        </authorList>
    </citation>
    <scope>NUCLEOTIDE SEQUENCE</scope>
    <source>
        <strain evidence="5">ATCC 64411 / 73-15</strain>
    </source>
</reference>
<evidence type="ECO:0000313" key="5">
    <source>
        <dbReference type="EnsemblFungi" id="MAPG_01211T0"/>
    </source>
</evidence>
<evidence type="ECO:0000313" key="6">
    <source>
        <dbReference type="Proteomes" id="UP000011715"/>
    </source>
</evidence>
<dbReference type="InterPro" id="IPR012338">
    <property type="entry name" value="Beta-lactam/transpept-like"/>
</dbReference>
<dbReference type="Gene3D" id="3.40.710.10">
    <property type="entry name" value="DD-peptidase/beta-lactamase superfamily"/>
    <property type="match status" value="1"/>
</dbReference>
<dbReference type="EMBL" id="ADBL01000283">
    <property type="status" value="NOT_ANNOTATED_CDS"/>
    <property type="molecule type" value="Genomic_DNA"/>
</dbReference>